<comment type="caution">
    <text evidence="1">The sequence shown here is derived from an EMBL/GenBank/DDBJ whole genome shotgun (WGS) entry which is preliminary data.</text>
</comment>
<evidence type="ECO:0000313" key="2">
    <source>
        <dbReference type="Proteomes" id="UP001631969"/>
    </source>
</evidence>
<gene>
    <name evidence="1" type="ORF">ACI1P1_04265</name>
</gene>
<protein>
    <submittedName>
        <fullName evidence="1">Uncharacterized protein</fullName>
    </submittedName>
</protein>
<dbReference type="Proteomes" id="UP001631969">
    <property type="component" value="Unassembled WGS sequence"/>
</dbReference>
<organism evidence="1 2">
    <name type="scientific">Paenibacillus mesotrionivorans</name>
    <dbReference type="NCBI Taxonomy" id="3160968"/>
    <lineage>
        <taxon>Bacteria</taxon>
        <taxon>Bacillati</taxon>
        <taxon>Bacillota</taxon>
        <taxon>Bacilli</taxon>
        <taxon>Bacillales</taxon>
        <taxon>Paenibacillaceae</taxon>
        <taxon>Paenibacillus</taxon>
    </lineage>
</organism>
<dbReference type="EMBL" id="JBJURJ010000002">
    <property type="protein sequence ID" value="MFM9327510.1"/>
    <property type="molecule type" value="Genomic_DNA"/>
</dbReference>
<sequence>MRVLFCDFDGGNVLFEEERNDIPSLMALFNSNGGRLMLQYDGDQYFYGSLQECCMEMLEDEDTEERYEVVKLFFAKELRKVSIRGNIFPYSYYSKEKSQKE</sequence>
<keyword evidence="2" id="KW-1185">Reference proteome</keyword>
<proteinExistence type="predicted"/>
<accession>A0ACC7NSV3</accession>
<evidence type="ECO:0000313" key="1">
    <source>
        <dbReference type="EMBL" id="MFM9327510.1"/>
    </source>
</evidence>
<name>A0ACC7NSV3_9BACL</name>
<reference evidence="1" key="1">
    <citation type="submission" date="2024-12" db="EMBL/GenBank/DDBJ databases">
        <authorList>
            <person name="Wu N."/>
        </authorList>
    </citation>
    <scope>NUCLEOTIDE SEQUENCE</scope>
    <source>
        <strain evidence="1">P15</strain>
    </source>
</reference>